<protein>
    <submittedName>
        <fullName evidence="2">Toxin-antitoxin system toxin component, PIN family</fullName>
    </submittedName>
</protein>
<dbReference type="RefSeq" id="WP_305103233.1">
    <property type="nucleotide sequence ID" value="NZ_JAUTWS010000006.1"/>
</dbReference>
<reference evidence="2 3" key="1">
    <citation type="submission" date="2023-08" db="EMBL/GenBank/DDBJ databases">
        <title>The draft genome sequence of Paracraurococcus sp. LOR1-02.</title>
        <authorList>
            <person name="Kingkaew E."/>
            <person name="Tanasupawat S."/>
        </authorList>
    </citation>
    <scope>NUCLEOTIDE SEQUENCE [LARGE SCALE GENOMIC DNA]</scope>
    <source>
        <strain evidence="2 3">LOR1-02</strain>
    </source>
</reference>
<dbReference type="NCBIfam" id="TIGR00305">
    <property type="entry name" value="putative toxin-antitoxin system toxin component, PIN family"/>
    <property type="match status" value="1"/>
</dbReference>
<accession>A0ABT9DWU9</accession>
<keyword evidence="3" id="KW-1185">Reference proteome</keyword>
<dbReference type="SUPFAM" id="SSF88723">
    <property type="entry name" value="PIN domain-like"/>
    <property type="match status" value="1"/>
</dbReference>
<evidence type="ECO:0000259" key="1">
    <source>
        <dbReference type="Pfam" id="PF13470"/>
    </source>
</evidence>
<dbReference type="EMBL" id="JAUTWS010000006">
    <property type="protein sequence ID" value="MDO9708363.1"/>
    <property type="molecule type" value="Genomic_DNA"/>
</dbReference>
<dbReference type="Proteomes" id="UP001243009">
    <property type="component" value="Unassembled WGS sequence"/>
</dbReference>
<name>A0ABT9DWU9_9PROT</name>
<evidence type="ECO:0000313" key="3">
    <source>
        <dbReference type="Proteomes" id="UP001243009"/>
    </source>
</evidence>
<dbReference type="PANTHER" id="PTHR34610:SF3">
    <property type="entry name" value="SSL7007 PROTEIN"/>
    <property type="match status" value="1"/>
</dbReference>
<gene>
    <name evidence="2" type="ORF">Q7A36_08415</name>
</gene>
<dbReference type="InterPro" id="IPR002716">
    <property type="entry name" value="PIN_dom"/>
</dbReference>
<comment type="caution">
    <text evidence="2">The sequence shown here is derived from an EMBL/GenBank/DDBJ whole genome shotgun (WGS) entry which is preliminary data.</text>
</comment>
<dbReference type="Pfam" id="PF13470">
    <property type="entry name" value="PIN_3"/>
    <property type="match status" value="1"/>
</dbReference>
<proteinExistence type="predicted"/>
<dbReference type="InterPro" id="IPR029060">
    <property type="entry name" value="PIN-like_dom_sf"/>
</dbReference>
<evidence type="ECO:0000313" key="2">
    <source>
        <dbReference type="EMBL" id="MDO9708363.1"/>
    </source>
</evidence>
<dbReference type="InterPro" id="IPR002850">
    <property type="entry name" value="PIN_toxin-like"/>
</dbReference>
<feature type="domain" description="PIN" evidence="1">
    <location>
        <begin position="2"/>
        <end position="109"/>
    </location>
</feature>
<sequence>MIVFDASTVIGAALRADSVPERALLRAEETDLLALSTSVEAEIAAVLGRPRFVEAIPAARRARILDVLRRQAAWFEPAMRVTDCRDAKDNKYLELALASRAGTIVSSDLDLLVLHPWRGVRILRPVDYLAQAAPPA</sequence>
<organism evidence="2 3">
    <name type="scientific">Paracraurococcus lichenis</name>
    <dbReference type="NCBI Taxonomy" id="3064888"/>
    <lineage>
        <taxon>Bacteria</taxon>
        <taxon>Pseudomonadati</taxon>
        <taxon>Pseudomonadota</taxon>
        <taxon>Alphaproteobacteria</taxon>
        <taxon>Acetobacterales</taxon>
        <taxon>Roseomonadaceae</taxon>
        <taxon>Paracraurococcus</taxon>
    </lineage>
</organism>
<dbReference type="PANTHER" id="PTHR34610">
    <property type="entry name" value="SSL7007 PROTEIN"/>
    <property type="match status" value="1"/>
</dbReference>